<sequence length="437" mass="47391">FAVRVSRGTAPYGGAERVCLINCNHTCQILGASSTQVDGIRLTDLRVLPPLAPGPPERVVLEPLPEMELGRAYNLTCWVLNVAPVAHLTMTIRRGAQTLHTETFQNHTRIGPNNIPVTHEITPQRRDHGQEITCHAALDLTPHGSHTLHVPDTPLCAPETHSMATARCGVAGVFPTVGEARFTLSFGGESLNFTVTTSGDTATAQGEVWSLFPGQRELKCTVTVGPVSRSAGQSVLVYSECLGGSRPHPEQGLDAKRVLVPSAPAQPPVQFQLTAGEEDDGREFTCEARPHSGIPAVKHTSARLTVFYGPRMDDSGCPREWIWKEGTEQSFSCLARGNPAPAVECMKDGVSVSIGVQRQVRREDAGTYRCKASNAHGSASREVTVQVECKWLLVDPPAAVRERLLPLSWASQCQLSLPLSDERQPSRAEVQSRQDRT</sequence>
<evidence type="ECO:0000313" key="14">
    <source>
        <dbReference type="Proteomes" id="UP000694404"/>
    </source>
</evidence>
<keyword evidence="14" id="KW-1185">Reference proteome</keyword>
<dbReference type="InterPro" id="IPR003598">
    <property type="entry name" value="Ig_sub2"/>
</dbReference>
<dbReference type="PANTHER" id="PTHR13771">
    <property type="entry name" value="INTERCELLULAR ADHESION MOLECULE"/>
    <property type="match status" value="1"/>
</dbReference>
<evidence type="ECO:0000256" key="6">
    <source>
        <dbReference type="ARBA" id="ARBA00022889"/>
    </source>
</evidence>
<accession>A0A8C0IZ14</accession>
<dbReference type="SUPFAM" id="SSF48726">
    <property type="entry name" value="Immunoglobulin"/>
    <property type="match status" value="2"/>
</dbReference>
<evidence type="ECO:0000256" key="4">
    <source>
        <dbReference type="ARBA" id="ARBA00022729"/>
    </source>
</evidence>
<dbReference type="Pfam" id="PF13927">
    <property type="entry name" value="Ig_3"/>
    <property type="match status" value="1"/>
</dbReference>
<dbReference type="Ensembl" id="ENSCABT00000026846.1">
    <property type="protein sequence ID" value="ENSCABP00000024498.1"/>
    <property type="gene ID" value="ENSCABG00000018038.1"/>
</dbReference>
<reference evidence="13" key="1">
    <citation type="submission" date="2025-08" db="UniProtKB">
        <authorList>
            <consortium name="Ensembl"/>
        </authorList>
    </citation>
    <scope>IDENTIFICATION</scope>
</reference>
<dbReference type="InterPro" id="IPR048679">
    <property type="entry name" value="ICAM1_3_5_D2"/>
</dbReference>
<evidence type="ECO:0000256" key="10">
    <source>
        <dbReference type="ARBA" id="ARBA00023180"/>
    </source>
</evidence>
<dbReference type="Proteomes" id="UP000694404">
    <property type="component" value="Unplaced"/>
</dbReference>
<evidence type="ECO:0000256" key="7">
    <source>
        <dbReference type="ARBA" id="ARBA00022989"/>
    </source>
</evidence>
<evidence type="ECO:0000256" key="1">
    <source>
        <dbReference type="ARBA" id="ARBA00004479"/>
    </source>
</evidence>
<dbReference type="GO" id="GO:0098609">
    <property type="term" value="P:cell-cell adhesion"/>
    <property type="evidence" value="ECO:0007669"/>
    <property type="project" value="InterPro"/>
</dbReference>
<dbReference type="InterPro" id="IPR003599">
    <property type="entry name" value="Ig_sub"/>
</dbReference>
<organism evidence="13 14">
    <name type="scientific">Chelonoidis abingdonii</name>
    <name type="common">Abingdon island giant tortoise</name>
    <name type="synonym">Testudo abingdonii</name>
    <dbReference type="NCBI Taxonomy" id="106734"/>
    <lineage>
        <taxon>Eukaryota</taxon>
        <taxon>Metazoa</taxon>
        <taxon>Chordata</taxon>
        <taxon>Craniata</taxon>
        <taxon>Vertebrata</taxon>
        <taxon>Euteleostomi</taxon>
        <taxon>Archelosauria</taxon>
        <taxon>Testudinata</taxon>
        <taxon>Testudines</taxon>
        <taxon>Cryptodira</taxon>
        <taxon>Durocryptodira</taxon>
        <taxon>Testudinoidea</taxon>
        <taxon>Testudinidae</taxon>
        <taxon>Chelonoidis</taxon>
    </lineage>
</organism>
<keyword evidence="4" id="KW-0732">Signal</keyword>
<evidence type="ECO:0000256" key="3">
    <source>
        <dbReference type="ARBA" id="ARBA00022692"/>
    </source>
</evidence>
<evidence type="ECO:0000259" key="12">
    <source>
        <dbReference type="PROSITE" id="PS50835"/>
    </source>
</evidence>
<reference evidence="13" key="2">
    <citation type="submission" date="2025-09" db="UniProtKB">
        <authorList>
            <consortium name="Ensembl"/>
        </authorList>
    </citation>
    <scope>IDENTIFICATION</scope>
</reference>
<keyword evidence="6" id="KW-0130">Cell adhesion</keyword>
<evidence type="ECO:0000313" key="13">
    <source>
        <dbReference type="Ensembl" id="ENSCABP00000024498.1"/>
    </source>
</evidence>
<keyword evidence="5" id="KW-0677">Repeat</keyword>
<feature type="domain" description="Ig-like" evidence="12">
    <location>
        <begin position="310"/>
        <end position="386"/>
    </location>
</feature>
<evidence type="ECO:0000256" key="5">
    <source>
        <dbReference type="ARBA" id="ARBA00022737"/>
    </source>
</evidence>
<dbReference type="InterPro" id="IPR013783">
    <property type="entry name" value="Ig-like_fold"/>
</dbReference>
<dbReference type="GeneTree" id="ENSGT00940000159005"/>
<keyword evidence="7" id="KW-1133">Transmembrane helix</keyword>
<dbReference type="FunFam" id="2.60.40.10:FF:002232">
    <property type="entry name" value="Intercellular adhesion molecule 3"/>
    <property type="match status" value="1"/>
</dbReference>
<keyword evidence="9" id="KW-1015">Disulfide bond</keyword>
<name>A0A8C0IZ14_CHEAB</name>
<dbReference type="InterPro" id="IPR036179">
    <property type="entry name" value="Ig-like_dom_sf"/>
</dbReference>
<dbReference type="AlphaFoldDB" id="A0A8C0IZ14"/>
<dbReference type="InterPro" id="IPR007110">
    <property type="entry name" value="Ig-like_dom"/>
</dbReference>
<comment type="subcellular location">
    <subcellularLocation>
        <location evidence="1">Membrane</location>
        <topology evidence="1">Single-pass type I membrane protein</topology>
    </subcellularLocation>
</comment>
<dbReference type="PRINTS" id="PR01472">
    <property type="entry name" value="ICAMVCAM1"/>
</dbReference>
<protein>
    <recommendedName>
        <fullName evidence="12">Ig-like domain-containing protein</fullName>
    </recommendedName>
</protein>
<keyword evidence="3" id="KW-0812">Transmembrane</keyword>
<proteinExistence type="predicted"/>
<keyword evidence="11" id="KW-0393">Immunoglobulin domain</keyword>
<evidence type="ECO:0000256" key="9">
    <source>
        <dbReference type="ARBA" id="ARBA00023157"/>
    </source>
</evidence>
<dbReference type="Gene3D" id="2.60.40.10">
    <property type="entry name" value="Immunoglobulins"/>
    <property type="match status" value="3"/>
</dbReference>
<keyword evidence="8" id="KW-0472">Membrane</keyword>
<keyword evidence="2" id="KW-0597">Phosphoprotein</keyword>
<dbReference type="InterPro" id="IPR047012">
    <property type="entry name" value="ICAM_VCAM"/>
</dbReference>
<dbReference type="GO" id="GO:0005886">
    <property type="term" value="C:plasma membrane"/>
    <property type="evidence" value="ECO:0007669"/>
    <property type="project" value="TreeGrafter"/>
</dbReference>
<dbReference type="InterPro" id="IPR003987">
    <property type="entry name" value="ICAM_VCAM_N"/>
</dbReference>
<dbReference type="Pfam" id="PF21146">
    <property type="entry name" value="ICAM1_3_5_D2"/>
    <property type="match status" value="1"/>
</dbReference>
<dbReference type="GO" id="GO:0005178">
    <property type="term" value="F:integrin binding"/>
    <property type="evidence" value="ECO:0007669"/>
    <property type="project" value="InterPro"/>
</dbReference>
<keyword evidence="10" id="KW-0325">Glycoprotein</keyword>
<dbReference type="PANTHER" id="PTHR13771:SF9">
    <property type="entry name" value="INTERCELLULAR ADHESION MOLECULE 5"/>
    <property type="match status" value="1"/>
</dbReference>
<dbReference type="SMART" id="SM00409">
    <property type="entry name" value="IG"/>
    <property type="match status" value="2"/>
</dbReference>
<evidence type="ECO:0000256" key="8">
    <source>
        <dbReference type="ARBA" id="ARBA00023136"/>
    </source>
</evidence>
<evidence type="ECO:0000256" key="11">
    <source>
        <dbReference type="ARBA" id="ARBA00023319"/>
    </source>
</evidence>
<dbReference type="PROSITE" id="PS50835">
    <property type="entry name" value="IG_LIKE"/>
    <property type="match status" value="1"/>
</dbReference>
<evidence type="ECO:0000256" key="2">
    <source>
        <dbReference type="ARBA" id="ARBA00022553"/>
    </source>
</evidence>
<dbReference type="SMART" id="SM00408">
    <property type="entry name" value="IGc2"/>
    <property type="match status" value="1"/>
</dbReference>